<dbReference type="Gene3D" id="3.20.20.220">
    <property type="match status" value="1"/>
</dbReference>
<dbReference type="InterPro" id="IPR003171">
    <property type="entry name" value="Mehydrof_redctse-like"/>
</dbReference>
<proteinExistence type="inferred from homology"/>
<evidence type="ECO:0000256" key="4">
    <source>
        <dbReference type="ARBA" id="ARBA00022630"/>
    </source>
</evidence>
<dbReference type="RefSeq" id="WP_252442739.1">
    <property type="nucleotide sequence ID" value="NZ_JAMWYK010000002.1"/>
</dbReference>
<dbReference type="Proteomes" id="UP001523234">
    <property type="component" value="Unassembled WGS sequence"/>
</dbReference>
<evidence type="ECO:0000256" key="6">
    <source>
        <dbReference type="ARBA" id="ARBA00023002"/>
    </source>
</evidence>
<comment type="pathway">
    <text evidence="2 8">One-carbon metabolism; tetrahydrofolate interconversion.</text>
</comment>
<comment type="caution">
    <text evidence="9">The sequence shown here is derived from an EMBL/GenBank/DDBJ whole genome shotgun (WGS) entry which is preliminary data.</text>
</comment>
<evidence type="ECO:0000313" key="10">
    <source>
        <dbReference type="Proteomes" id="UP001523234"/>
    </source>
</evidence>
<keyword evidence="5 8" id="KW-0274">FAD</keyword>
<comment type="catalytic activity">
    <reaction evidence="7">
        <text>(6S)-5-methyl-5,6,7,8-tetrahydrofolate + NAD(+) = (6R)-5,10-methylene-5,6,7,8-tetrahydrofolate + NADH + H(+)</text>
        <dbReference type="Rhea" id="RHEA:19821"/>
        <dbReference type="ChEBI" id="CHEBI:15378"/>
        <dbReference type="ChEBI" id="CHEBI:15636"/>
        <dbReference type="ChEBI" id="CHEBI:18608"/>
        <dbReference type="ChEBI" id="CHEBI:57540"/>
        <dbReference type="ChEBI" id="CHEBI:57945"/>
        <dbReference type="EC" id="1.5.1.54"/>
    </reaction>
    <physiologicalReaction direction="right-to-left" evidence="7">
        <dbReference type="Rhea" id="RHEA:19823"/>
    </physiologicalReaction>
</comment>
<comment type="cofactor">
    <cofactor evidence="1 8">
        <name>FAD</name>
        <dbReference type="ChEBI" id="CHEBI:57692"/>
    </cofactor>
</comment>
<dbReference type="SUPFAM" id="SSF51730">
    <property type="entry name" value="FAD-linked oxidoreductase"/>
    <property type="match status" value="1"/>
</dbReference>
<keyword evidence="10" id="KW-1185">Reference proteome</keyword>
<keyword evidence="6 8" id="KW-0560">Oxidoreductase</keyword>
<keyword evidence="4 8" id="KW-0285">Flavoprotein</keyword>
<dbReference type="PANTHER" id="PTHR45754">
    <property type="entry name" value="METHYLENETETRAHYDROFOLATE REDUCTASE"/>
    <property type="match status" value="1"/>
</dbReference>
<dbReference type="PANTHER" id="PTHR45754:SF3">
    <property type="entry name" value="METHYLENETETRAHYDROFOLATE REDUCTASE (NADPH)"/>
    <property type="match status" value="1"/>
</dbReference>
<protein>
    <recommendedName>
        <fullName evidence="8">Methylenetetrahydrofolate reductase</fullName>
    </recommendedName>
</protein>
<sequence length="250" mass="27931">MADYRIKSSDIKDLDGYSLELTLAKVQNVLENGLDHKQEKAAFLSLVNQGESRADFDELLEAASKLQLHYQKPVLVHLRAGDVARDALDSFVKRARQLGLVNFLVISGDKQRLANGFSTAVELMAALREEAGDDLVLASTIDVNPGASKTVLTSIEKLNEKAQAGADWFITQIFFDDELLMEIEKESAGRFVLVPGVVDSLSDKTMNWIEKRLAINVPEECKVDQKVFLDQQVKVLEEKGFTFFHHFGMN</sequence>
<evidence type="ECO:0000256" key="2">
    <source>
        <dbReference type="ARBA" id="ARBA00004777"/>
    </source>
</evidence>
<organism evidence="9 10">
    <name type="scientific">Fructobacillus apis</name>
    <dbReference type="NCBI Taxonomy" id="2935017"/>
    <lineage>
        <taxon>Bacteria</taxon>
        <taxon>Bacillati</taxon>
        <taxon>Bacillota</taxon>
        <taxon>Bacilli</taxon>
        <taxon>Lactobacillales</taxon>
        <taxon>Lactobacillaceae</taxon>
        <taxon>Fructobacillus</taxon>
    </lineage>
</organism>
<dbReference type="InterPro" id="IPR029041">
    <property type="entry name" value="FAD-linked_oxidoreductase-like"/>
</dbReference>
<evidence type="ECO:0000256" key="3">
    <source>
        <dbReference type="ARBA" id="ARBA00006743"/>
    </source>
</evidence>
<comment type="similarity">
    <text evidence="3 8">Belongs to the methylenetetrahydrofolate reductase family.</text>
</comment>
<evidence type="ECO:0000313" key="9">
    <source>
        <dbReference type="EMBL" id="MCO0831987.1"/>
    </source>
</evidence>
<dbReference type="Pfam" id="PF02219">
    <property type="entry name" value="MTHFR"/>
    <property type="match status" value="1"/>
</dbReference>
<evidence type="ECO:0000256" key="8">
    <source>
        <dbReference type="RuleBase" id="RU003862"/>
    </source>
</evidence>
<reference evidence="9 10" key="1">
    <citation type="submission" date="2022-06" db="EMBL/GenBank/DDBJ databases">
        <title>Fructobacillus taiwanensis sp. nov., isolated from the honeybee.</title>
        <authorList>
            <person name="Chen Y.-S."/>
            <person name="Wang L.-T."/>
            <person name="Lee Y.-S."/>
            <person name="Chang Y.-C."/>
            <person name="Wu H.-C."/>
            <person name="Liao C.-Y."/>
            <person name="Chen W.-H."/>
            <person name="Deng J.-N."/>
            <person name="Wang Y.-H."/>
        </authorList>
    </citation>
    <scope>NUCLEOTIDE SEQUENCE [LARGE SCALE GENOMIC DNA]</scope>
    <source>
        <strain evidence="9 10">W13</strain>
    </source>
</reference>
<name>A0ABT0ZPS1_9LACO</name>
<dbReference type="EMBL" id="JAMWYK010000002">
    <property type="protein sequence ID" value="MCO0831987.1"/>
    <property type="molecule type" value="Genomic_DNA"/>
</dbReference>
<evidence type="ECO:0000256" key="5">
    <source>
        <dbReference type="ARBA" id="ARBA00022827"/>
    </source>
</evidence>
<dbReference type="GO" id="GO:0004489">
    <property type="term" value="F:methylenetetrahydrofolate reductase [NAD(P)H] activity"/>
    <property type="evidence" value="ECO:0007669"/>
    <property type="project" value="UniProtKB-EC"/>
</dbReference>
<gene>
    <name evidence="9" type="ORF">NFX39_02620</name>
</gene>
<evidence type="ECO:0000256" key="1">
    <source>
        <dbReference type="ARBA" id="ARBA00001974"/>
    </source>
</evidence>
<accession>A0ABT0ZPS1</accession>
<evidence type="ECO:0000256" key="7">
    <source>
        <dbReference type="ARBA" id="ARBA00048628"/>
    </source>
</evidence>